<evidence type="ECO:0000313" key="3">
    <source>
        <dbReference type="EMBL" id="BDI08157.1"/>
    </source>
</evidence>
<sequence length="276" mass="30578">MKTGHGTTGLRRPPRASTDLPADDGVARLRVATYNIHKGVRGVGPRKRLEIHNLGLGVKALDADLVFLQEVRLFHHRDARRFDRTWFGWPEQGQAEFLAPEGYEAAYRTNAVTRDGEHGNALLSRWPLGEVEHHDVSDHRFEQRGLLHVVVHWQGQAVHCIVAHFGLVHASRIRQAQRLGAYIAAEVPPAAPVLVAGDFNDWGERLDPALVASGLVRAAPPGTPRSPVTFPSRMPLFALDRMYTRGLRCLSMTVPRGPAWARMSDHLPLVAELGLA</sequence>
<dbReference type="PANTHER" id="PTHR14859">
    <property type="entry name" value="CALCOFLUOR WHITE HYPERSENSITIVE PROTEIN PRECURSOR"/>
    <property type="match status" value="1"/>
</dbReference>
<dbReference type="Proteomes" id="UP001057498">
    <property type="component" value="Chromosome"/>
</dbReference>
<dbReference type="PANTHER" id="PTHR14859:SF1">
    <property type="entry name" value="PGAP2-INTERACTING PROTEIN"/>
    <property type="match status" value="1"/>
</dbReference>
<evidence type="ECO:0000313" key="4">
    <source>
        <dbReference type="Proteomes" id="UP001057498"/>
    </source>
</evidence>
<organism evidence="3 4">
    <name type="scientific">Sphaerotilus microaerophilus</name>
    <dbReference type="NCBI Taxonomy" id="2914710"/>
    <lineage>
        <taxon>Bacteria</taxon>
        <taxon>Pseudomonadati</taxon>
        <taxon>Pseudomonadota</taxon>
        <taxon>Betaproteobacteria</taxon>
        <taxon>Burkholderiales</taxon>
        <taxon>Sphaerotilaceae</taxon>
        <taxon>Sphaerotilus</taxon>
    </lineage>
</organism>
<keyword evidence="3" id="KW-0255">Endonuclease</keyword>
<evidence type="ECO:0000259" key="2">
    <source>
        <dbReference type="Pfam" id="PF03372"/>
    </source>
</evidence>
<dbReference type="Pfam" id="PF03372">
    <property type="entry name" value="Exo_endo_phos"/>
    <property type="match status" value="1"/>
</dbReference>
<keyword evidence="3" id="KW-0540">Nuclease</keyword>
<protein>
    <submittedName>
        <fullName evidence="3">Endonuclease/exonuclease/phosphatase</fullName>
    </submittedName>
</protein>
<evidence type="ECO:0000256" key="1">
    <source>
        <dbReference type="SAM" id="MobiDB-lite"/>
    </source>
</evidence>
<feature type="domain" description="Endonuclease/exonuclease/phosphatase" evidence="2">
    <location>
        <begin position="32"/>
        <end position="266"/>
    </location>
</feature>
<accession>A0ABN6PX13</accession>
<dbReference type="SUPFAM" id="SSF56219">
    <property type="entry name" value="DNase I-like"/>
    <property type="match status" value="1"/>
</dbReference>
<proteinExistence type="predicted"/>
<dbReference type="InterPro" id="IPR005135">
    <property type="entry name" value="Endo/exonuclease/phosphatase"/>
</dbReference>
<gene>
    <name evidence="3" type="ORF">CATMQ487_51270</name>
</gene>
<dbReference type="EMBL" id="AP025730">
    <property type="protein sequence ID" value="BDI08157.1"/>
    <property type="molecule type" value="Genomic_DNA"/>
</dbReference>
<dbReference type="InterPro" id="IPR036691">
    <property type="entry name" value="Endo/exonu/phosph_ase_sf"/>
</dbReference>
<keyword evidence="4" id="KW-1185">Reference proteome</keyword>
<dbReference type="InterPro" id="IPR051916">
    <property type="entry name" value="GPI-anchor_lipid_remodeler"/>
</dbReference>
<dbReference type="Gene3D" id="3.60.10.10">
    <property type="entry name" value="Endonuclease/exonuclease/phosphatase"/>
    <property type="match status" value="1"/>
</dbReference>
<keyword evidence="3" id="KW-0378">Hydrolase</keyword>
<dbReference type="GO" id="GO:0004519">
    <property type="term" value="F:endonuclease activity"/>
    <property type="evidence" value="ECO:0007669"/>
    <property type="project" value="UniProtKB-KW"/>
</dbReference>
<reference evidence="3" key="1">
    <citation type="submission" date="2022-04" db="EMBL/GenBank/DDBJ databases">
        <title>Whole genome sequence of Sphaerotilus sp. FB-5.</title>
        <authorList>
            <person name="Takeda M."/>
            <person name="Narihara S."/>
            <person name="Akimoto M."/>
            <person name="Akimoto R."/>
            <person name="Nishiyashiki S."/>
            <person name="Murakami T."/>
        </authorList>
    </citation>
    <scope>NUCLEOTIDE SEQUENCE</scope>
    <source>
        <strain evidence="3">FB-5</strain>
    </source>
</reference>
<name>A0ABN6PX13_9BURK</name>
<feature type="region of interest" description="Disordered" evidence="1">
    <location>
        <begin position="1"/>
        <end position="22"/>
    </location>
</feature>
<dbReference type="RefSeq" id="WP_251971282.1">
    <property type="nucleotide sequence ID" value="NZ_AP025730.1"/>
</dbReference>